<dbReference type="Proteomes" id="UP000327085">
    <property type="component" value="Chromosome 1"/>
</dbReference>
<feature type="non-terminal residue" evidence="2">
    <location>
        <position position="110"/>
    </location>
</feature>
<dbReference type="InParanoid" id="A0A5E4GLY6"/>
<protein>
    <submittedName>
        <fullName evidence="2">PREDICTED: embryo defective 2410</fullName>
    </submittedName>
</protein>
<organism evidence="2 3">
    <name type="scientific">Prunus dulcis</name>
    <name type="common">Almond</name>
    <name type="synonym">Amygdalus dulcis</name>
    <dbReference type="NCBI Taxonomy" id="3755"/>
    <lineage>
        <taxon>Eukaryota</taxon>
        <taxon>Viridiplantae</taxon>
        <taxon>Streptophyta</taxon>
        <taxon>Embryophyta</taxon>
        <taxon>Tracheophyta</taxon>
        <taxon>Spermatophyta</taxon>
        <taxon>Magnoliopsida</taxon>
        <taxon>eudicotyledons</taxon>
        <taxon>Gunneridae</taxon>
        <taxon>Pentapetalae</taxon>
        <taxon>rosids</taxon>
        <taxon>fabids</taxon>
        <taxon>Rosales</taxon>
        <taxon>Rosaceae</taxon>
        <taxon>Amygdaloideae</taxon>
        <taxon>Amygdaleae</taxon>
        <taxon>Prunus</taxon>
    </lineage>
</organism>
<keyword evidence="1" id="KW-1133">Transmembrane helix</keyword>
<accession>A0A5E4GLY6</accession>
<name>A0A5E4GLY6_PRUDU</name>
<proteinExistence type="predicted"/>
<dbReference type="Gramene" id="VVA40814">
    <property type="protein sequence ID" value="VVA40814"/>
    <property type="gene ID" value="Prudul26B017282"/>
</dbReference>
<evidence type="ECO:0000256" key="1">
    <source>
        <dbReference type="SAM" id="Phobius"/>
    </source>
</evidence>
<sequence>MKRSWTAIYASAEIQWCTRGLVIVLSGFTFYLGVAAGIRDRSRYAKACFPEKCHIFYGEVPRAEVAEMLSLARLVSRSTDPAVHSRSKDLFIRSLQSVGLYIESLKELLK</sequence>
<keyword evidence="1" id="KW-0472">Membrane</keyword>
<keyword evidence="1" id="KW-0812">Transmembrane</keyword>
<evidence type="ECO:0000313" key="2">
    <source>
        <dbReference type="EMBL" id="VVA40814.1"/>
    </source>
</evidence>
<evidence type="ECO:0000313" key="3">
    <source>
        <dbReference type="Proteomes" id="UP000327085"/>
    </source>
</evidence>
<dbReference type="EMBL" id="CABIKO010001083">
    <property type="protein sequence ID" value="VVA40814.1"/>
    <property type="molecule type" value="Genomic_DNA"/>
</dbReference>
<feature type="transmembrane region" description="Helical" evidence="1">
    <location>
        <begin position="20"/>
        <end position="38"/>
    </location>
</feature>
<reference evidence="3" key="1">
    <citation type="journal article" date="2020" name="Plant J.">
        <title>Transposons played a major role in the diversification between the closely related almond and peach genomes: results from the almond genome sequence.</title>
        <authorList>
            <person name="Alioto T."/>
            <person name="Alexiou K.G."/>
            <person name="Bardil A."/>
            <person name="Barteri F."/>
            <person name="Castanera R."/>
            <person name="Cruz F."/>
            <person name="Dhingra A."/>
            <person name="Duval H."/>
            <person name="Fernandez I Marti A."/>
            <person name="Frias L."/>
            <person name="Galan B."/>
            <person name="Garcia J.L."/>
            <person name="Howad W."/>
            <person name="Gomez-Garrido J."/>
            <person name="Gut M."/>
            <person name="Julca I."/>
            <person name="Morata J."/>
            <person name="Puigdomenech P."/>
            <person name="Ribeca P."/>
            <person name="Rubio Cabetas M.J."/>
            <person name="Vlasova A."/>
            <person name="Wirthensohn M."/>
            <person name="Garcia-Mas J."/>
            <person name="Gabaldon T."/>
            <person name="Casacuberta J.M."/>
            <person name="Arus P."/>
        </authorList>
    </citation>
    <scope>NUCLEOTIDE SEQUENCE [LARGE SCALE GENOMIC DNA]</scope>
    <source>
        <strain evidence="3">cv. Texas</strain>
    </source>
</reference>
<dbReference type="PANTHER" id="PTHR34457:SF3">
    <property type="entry name" value="PROTEIN TIC236, CHLOROPLASTIC"/>
    <property type="match status" value="1"/>
</dbReference>
<dbReference type="AlphaFoldDB" id="A0A5E4GLY6"/>
<dbReference type="PANTHER" id="PTHR34457">
    <property type="entry name" value="EMBRYO DEFECTIVE 2410"/>
    <property type="match status" value="1"/>
</dbReference>
<dbReference type="InterPro" id="IPR053022">
    <property type="entry name" value="Chloroplast_translocon_comp"/>
</dbReference>
<gene>
    <name evidence="2" type="ORF">ALMOND_2B017282</name>
</gene>